<dbReference type="RefSeq" id="WP_138773827.1">
    <property type="nucleotide sequence ID" value="NZ_JBHSSX010000110.1"/>
</dbReference>
<dbReference type="EMBL" id="VCQT01000045">
    <property type="protein sequence ID" value="TMW10991.1"/>
    <property type="molecule type" value="Genomic_DNA"/>
</dbReference>
<dbReference type="InterPro" id="IPR050300">
    <property type="entry name" value="GDXG_lipolytic_enzyme"/>
</dbReference>
<evidence type="ECO:0000313" key="5">
    <source>
        <dbReference type="Proteomes" id="UP000739180"/>
    </source>
</evidence>
<gene>
    <name evidence="4" type="ORF">FGS76_16955</name>
</gene>
<evidence type="ECO:0000259" key="3">
    <source>
        <dbReference type="Pfam" id="PF20434"/>
    </source>
</evidence>
<dbReference type="Proteomes" id="UP000739180">
    <property type="component" value="Unassembled WGS sequence"/>
</dbReference>
<reference evidence="4 5" key="1">
    <citation type="submission" date="2019-05" db="EMBL/GenBank/DDBJ databases">
        <title>Genome of Alcanivorax gelatiniphagus, an oil degrading marine bacteria.</title>
        <authorList>
            <person name="Kwon K.K."/>
        </authorList>
    </citation>
    <scope>NUCLEOTIDE SEQUENCE [LARGE SCALE GENOMIC DNA]</scope>
    <source>
        <strain evidence="4 5">MEBiC 08158</strain>
    </source>
</reference>
<dbReference type="Pfam" id="PF20434">
    <property type="entry name" value="BD-FAE"/>
    <property type="match status" value="1"/>
</dbReference>
<keyword evidence="5" id="KW-1185">Reference proteome</keyword>
<sequence length="301" mass="32649">MRLLTPALPLLALVLTLSGCVRHLGAPTGDPAALPDTVPITVVRDRVYTPDDWPQALHASVYRPKAAGHYAAVLVVHGGGWARRSPADMEDLSRWLAGHGLVAVNIEYRFAPTYTFPAQLQDLQMAMRWLHVHADEYDIDRTRVGAWGYSSGAHLVALLATVASDADNPLNQPHGGPVTRPKAVVAGGTPSDLRKFKGGELVPQFLGGDQRRIPAVYAQASPVTSVTPNTPPMFLYHGTWDRTVPEDHAEDLYQALRANGVDSELYLLKGRGHVATFLFGGGAEKAGLRFLERYLNAPGEQ</sequence>
<dbReference type="PANTHER" id="PTHR48081:SF13">
    <property type="entry name" value="ALPHA_BETA HYDROLASE"/>
    <property type="match status" value="1"/>
</dbReference>
<feature type="domain" description="BD-FAE-like" evidence="3">
    <location>
        <begin position="61"/>
        <end position="256"/>
    </location>
</feature>
<feature type="chain" id="PRO_5046879006" evidence="2">
    <location>
        <begin position="26"/>
        <end position="301"/>
    </location>
</feature>
<keyword evidence="1 4" id="KW-0378">Hydrolase</keyword>
<dbReference type="PANTHER" id="PTHR48081">
    <property type="entry name" value="AB HYDROLASE SUPERFAMILY PROTEIN C4A8.06C"/>
    <property type="match status" value="1"/>
</dbReference>
<dbReference type="GO" id="GO:0016787">
    <property type="term" value="F:hydrolase activity"/>
    <property type="evidence" value="ECO:0007669"/>
    <property type="project" value="UniProtKB-KW"/>
</dbReference>
<protein>
    <submittedName>
        <fullName evidence="4">Alpha/beta hydrolase</fullName>
    </submittedName>
</protein>
<dbReference type="InterPro" id="IPR029058">
    <property type="entry name" value="AB_hydrolase_fold"/>
</dbReference>
<feature type="signal peptide" evidence="2">
    <location>
        <begin position="1"/>
        <end position="25"/>
    </location>
</feature>
<organism evidence="4 5">
    <name type="scientific">Alloalcanivorax gelatiniphagus</name>
    <dbReference type="NCBI Taxonomy" id="1194167"/>
    <lineage>
        <taxon>Bacteria</taxon>
        <taxon>Pseudomonadati</taxon>
        <taxon>Pseudomonadota</taxon>
        <taxon>Gammaproteobacteria</taxon>
        <taxon>Oceanospirillales</taxon>
        <taxon>Alcanivoracaceae</taxon>
        <taxon>Alloalcanivorax</taxon>
    </lineage>
</organism>
<evidence type="ECO:0000313" key="4">
    <source>
        <dbReference type="EMBL" id="TMW10991.1"/>
    </source>
</evidence>
<dbReference type="PROSITE" id="PS51257">
    <property type="entry name" value="PROKAR_LIPOPROTEIN"/>
    <property type="match status" value="1"/>
</dbReference>
<evidence type="ECO:0000256" key="1">
    <source>
        <dbReference type="ARBA" id="ARBA00022801"/>
    </source>
</evidence>
<dbReference type="InterPro" id="IPR049492">
    <property type="entry name" value="BD-FAE-like_dom"/>
</dbReference>
<dbReference type="SUPFAM" id="SSF53474">
    <property type="entry name" value="alpha/beta-Hydrolases"/>
    <property type="match status" value="1"/>
</dbReference>
<evidence type="ECO:0000256" key="2">
    <source>
        <dbReference type="SAM" id="SignalP"/>
    </source>
</evidence>
<comment type="caution">
    <text evidence="4">The sequence shown here is derived from an EMBL/GenBank/DDBJ whole genome shotgun (WGS) entry which is preliminary data.</text>
</comment>
<keyword evidence="2" id="KW-0732">Signal</keyword>
<accession>A0ABY2XH42</accession>
<proteinExistence type="predicted"/>
<dbReference type="Gene3D" id="3.40.50.1820">
    <property type="entry name" value="alpha/beta hydrolase"/>
    <property type="match status" value="1"/>
</dbReference>
<name>A0ABY2XH42_9GAMM</name>